<dbReference type="Proteomes" id="UP001610432">
    <property type="component" value="Unassembled WGS sequence"/>
</dbReference>
<sequence>MALARAAPVTRRLEAHFWELVLSNNGISASLKTELEFKTLLSLMIHGRGWGGKIKKFLNVAWEARWMIWTIEDLRDSVEELNPANKVREPKDRNPLSPVLVEWTGGLQCTWIDLTNHKSLSGKSKALTEWRD</sequence>
<organism evidence="1 2">
    <name type="scientific">Aspergillus lucknowensis</name>
    <dbReference type="NCBI Taxonomy" id="176173"/>
    <lineage>
        <taxon>Eukaryota</taxon>
        <taxon>Fungi</taxon>
        <taxon>Dikarya</taxon>
        <taxon>Ascomycota</taxon>
        <taxon>Pezizomycotina</taxon>
        <taxon>Eurotiomycetes</taxon>
        <taxon>Eurotiomycetidae</taxon>
        <taxon>Eurotiales</taxon>
        <taxon>Aspergillaceae</taxon>
        <taxon>Aspergillus</taxon>
        <taxon>Aspergillus subgen. Nidulantes</taxon>
    </lineage>
</organism>
<evidence type="ECO:0000313" key="1">
    <source>
        <dbReference type="EMBL" id="KAL2867676.1"/>
    </source>
</evidence>
<dbReference type="EMBL" id="JBFXLQ010000017">
    <property type="protein sequence ID" value="KAL2867676.1"/>
    <property type="molecule type" value="Genomic_DNA"/>
</dbReference>
<evidence type="ECO:0000313" key="2">
    <source>
        <dbReference type="Proteomes" id="UP001610432"/>
    </source>
</evidence>
<protein>
    <submittedName>
        <fullName evidence="1">Uncharacterized protein</fullName>
    </submittedName>
</protein>
<proteinExistence type="predicted"/>
<reference evidence="1 2" key="1">
    <citation type="submission" date="2024-07" db="EMBL/GenBank/DDBJ databases">
        <title>Section-level genome sequencing and comparative genomics of Aspergillus sections Usti and Cavernicolus.</title>
        <authorList>
            <consortium name="Lawrence Berkeley National Laboratory"/>
            <person name="Nybo J.L."/>
            <person name="Vesth T.C."/>
            <person name="Theobald S."/>
            <person name="Frisvad J.C."/>
            <person name="Larsen T.O."/>
            <person name="Kjaerboelling I."/>
            <person name="Rothschild-Mancinelli K."/>
            <person name="Lyhne E.K."/>
            <person name="Kogle M.E."/>
            <person name="Barry K."/>
            <person name="Clum A."/>
            <person name="Na H."/>
            <person name="Ledsgaard L."/>
            <person name="Lin J."/>
            <person name="Lipzen A."/>
            <person name="Kuo A."/>
            <person name="Riley R."/>
            <person name="Mondo S."/>
            <person name="Labutti K."/>
            <person name="Haridas S."/>
            <person name="Pangalinan J."/>
            <person name="Salamov A.A."/>
            <person name="Simmons B.A."/>
            <person name="Magnuson J.K."/>
            <person name="Chen J."/>
            <person name="Drula E."/>
            <person name="Henrissat B."/>
            <person name="Wiebenga A."/>
            <person name="Lubbers R.J."/>
            <person name="Gomes A.C."/>
            <person name="Macurrencykelacurrency M.R."/>
            <person name="Stajich J."/>
            <person name="Grigoriev I.V."/>
            <person name="Mortensen U.H."/>
            <person name="De Vries R.P."/>
            <person name="Baker S.E."/>
            <person name="Andersen M.R."/>
        </authorList>
    </citation>
    <scope>NUCLEOTIDE SEQUENCE [LARGE SCALE GENOMIC DNA]</scope>
    <source>
        <strain evidence="1 2">CBS 449.75</strain>
    </source>
</reference>
<gene>
    <name evidence="1" type="ORF">BJX67DRAFT_75931</name>
</gene>
<dbReference type="GeneID" id="98150469"/>
<keyword evidence="2" id="KW-1185">Reference proteome</keyword>
<name>A0ABR4LT16_9EURO</name>
<comment type="caution">
    <text evidence="1">The sequence shown here is derived from an EMBL/GenBank/DDBJ whole genome shotgun (WGS) entry which is preliminary data.</text>
</comment>
<dbReference type="RefSeq" id="XP_070886655.1">
    <property type="nucleotide sequence ID" value="XM_071035397.1"/>
</dbReference>
<accession>A0ABR4LT16</accession>